<reference evidence="3" key="1">
    <citation type="submission" date="2016-09" db="EMBL/GenBank/DDBJ databases">
        <title>Comparative genomics of the Campylobacter concisus group.</title>
        <authorList>
            <person name="Miller W.G."/>
            <person name="Yee E."/>
            <person name="Chapman M.H."/>
            <person name="Huynh S."/>
            <person name="Bono J.L."/>
            <person name="On S.L.W."/>
            <person name="StLeger J."/>
            <person name="Foster G."/>
            <person name="Parker C.T."/>
        </authorList>
    </citation>
    <scope>NUCLEOTIDE SEQUENCE [LARGE SCALE GENOMIC DNA]</scope>
    <source>
        <strain evidence="3">RM18021</strain>
    </source>
</reference>
<dbReference type="InterPro" id="IPR031316">
    <property type="entry name" value="FlgM_C"/>
</dbReference>
<name>A0A1S6U8A4_9BACT</name>
<protein>
    <submittedName>
        <fullName evidence="2">Anti-sigma factor FlgM</fullName>
    </submittedName>
</protein>
<dbReference type="Proteomes" id="UP000190868">
    <property type="component" value="Chromosome"/>
</dbReference>
<evidence type="ECO:0000259" key="1">
    <source>
        <dbReference type="Pfam" id="PF04316"/>
    </source>
</evidence>
<organism evidence="2 3">
    <name type="scientific">Campylobacter pinnipediorum subsp. caledonicus</name>
    <dbReference type="NCBI Taxonomy" id="1874362"/>
    <lineage>
        <taxon>Bacteria</taxon>
        <taxon>Pseudomonadati</taxon>
        <taxon>Campylobacterota</taxon>
        <taxon>Epsilonproteobacteria</taxon>
        <taxon>Campylobacterales</taxon>
        <taxon>Campylobacteraceae</taxon>
        <taxon>Campylobacter</taxon>
    </lineage>
</organism>
<keyword evidence="3" id="KW-1185">Reference proteome</keyword>
<dbReference type="GeneID" id="56566712"/>
<dbReference type="KEGG" id="cpin:CPIN18020_1072"/>
<evidence type="ECO:0000313" key="2">
    <source>
        <dbReference type="EMBL" id="AQW87920.1"/>
    </source>
</evidence>
<dbReference type="InterPro" id="IPR035890">
    <property type="entry name" value="Anti-sigma-28_factor_FlgM_sf"/>
</dbReference>
<evidence type="ECO:0000313" key="3">
    <source>
        <dbReference type="Proteomes" id="UP000190868"/>
    </source>
</evidence>
<accession>A0A1S6U8A4</accession>
<gene>
    <name evidence="2" type="primary">flgM</name>
    <name evidence="2" type="ORF">CPIN18021_1121</name>
</gene>
<sequence length="68" mass="7388">MIGNVSGFSSSLSTNIANKSLNTNKDNEIQNISKQENTKLQDIKDAIKDGTYKIDMKKTAGAILDTLV</sequence>
<dbReference type="EMBL" id="CP017258">
    <property type="protein sequence ID" value="AQW87920.1"/>
    <property type="molecule type" value="Genomic_DNA"/>
</dbReference>
<dbReference type="SUPFAM" id="SSF101498">
    <property type="entry name" value="Anti-sigma factor FlgM"/>
    <property type="match status" value="1"/>
</dbReference>
<dbReference type="AlphaFoldDB" id="A0A1S6U8A4"/>
<proteinExistence type="predicted"/>
<dbReference type="RefSeq" id="WP_078423488.1">
    <property type="nucleotide sequence ID" value="NZ_CP017018.1"/>
</dbReference>
<feature type="domain" description="Anti-sigma-28 factor FlgM C-terminal" evidence="1">
    <location>
        <begin position="28"/>
        <end position="65"/>
    </location>
</feature>
<dbReference type="Pfam" id="PF04316">
    <property type="entry name" value="FlgM"/>
    <property type="match status" value="1"/>
</dbReference>